<keyword evidence="9" id="KW-1185">Reference proteome</keyword>
<reference evidence="8" key="1">
    <citation type="submission" date="2022-04" db="EMBL/GenBank/DDBJ databases">
        <title>Carnegiea gigantea Genome sequencing and assembly v2.</title>
        <authorList>
            <person name="Copetti D."/>
            <person name="Sanderson M.J."/>
            <person name="Burquez A."/>
            <person name="Wojciechowski M.F."/>
        </authorList>
    </citation>
    <scope>NUCLEOTIDE SEQUENCE</scope>
    <source>
        <strain evidence="8">SGP5-SGP5p</strain>
        <tissue evidence="8">Aerial part</tissue>
    </source>
</reference>
<dbReference type="Gene3D" id="2.40.330.10">
    <property type="entry name" value="DNA-binding pseudobarrel domain"/>
    <property type="match status" value="2"/>
</dbReference>
<evidence type="ECO:0000313" key="8">
    <source>
        <dbReference type="EMBL" id="KAJ8442559.1"/>
    </source>
</evidence>
<protein>
    <recommendedName>
        <fullName evidence="7">TF-B3 domain-containing protein</fullName>
    </recommendedName>
</protein>
<evidence type="ECO:0000256" key="1">
    <source>
        <dbReference type="ARBA" id="ARBA00004123"/>
    </source>
</evidence>
<dbReference type="InterPro" id="IPR050655">
    <property type="entry name" value="Plant_B3_domain"/>
</dbReference>
<evidence type="ECO:0000256" key="5">
    <source>
        <dbReference type="ARBA" id="ARBA00023242"/>
    </source>
</evidence>
<name>A0A9Q1QI10_9CARY</name>
<evidence type="ECO:0000256" key="4">
    <source>
        <dbReference type="ARBA" id="ARBA00023163"/>
    </source>
</evidence>
<keyword evidence="4" id="KW-0804">Transcription</keyword>
<evidence type="ECO:0000313" key="9">
    <source>
        <dbReference type="Proteomes" id="UP001153076"/>
    </source>
</evidence>
<feature type="domain" description="TF-B3" evidence="7">
    <location>
        <begin position="249"/>
        <end position="345"/>
    </location>
</feature>
<feature type="domain" description="TF-B3" evidence="7">
    <location>
        <begin position="51"/>
        <end position="144"/>
    </location>
</feature>
<dbReference type="PROSITE" id="PS50863">
    <property type="entry name" value="B3"/>
    <property type="match status" value="2"/>
</dbReference>
<evidence type="ECO:0000256" key="6">
    <source>
        <dbReference type="SAM" id="MobiDB-lite"/>
    </source>
</evidence>
<gene>
    <name evidence="8" type="ORF">Cgig2_026501</name>
</gene>
<proteinExistence type="predicted"/>
<dbReference type="PANTHER" id="PTHR31920">
    <property type="entry name" value="B3 DOMAIN-CONTAINING"/>
    <property type="match status" value="1"/>
</dbReference>
<dbReference type="InterPro" id="IPR015300">
    <property type="entry name" value="DNA-bd_pseudobarrel_sf"/>
</dbReference>
<dbReference type="AlphaFoldDB" id="A0A9Q1QI10"/>
<sequence>MWKVKESPKVVWYLIDQEMRRARQRRLQNSKERVVRQGRRLSSAAVDTCPLEFFRVFLPDHAAQGLSIPPEFTHQLKKSLPRKATFANHSGNTWHVNVDKDGHNVMFKDGWEAFVRDSGLEVGDFLVFTYNGASKFGVKVFGPDGCLRDRAITSKFNYNWGSSNHQEEDVKTGVTTLPGNLCPHANQSAHEDHKGSTSMEMPRRGNDSIDGTFQGKRQSIKSEIYPSETEVKLALENAERYVSKSKYPSFTVVMTPTYITKRMINIPVSVIIEHFGCRKKPQIELWMVGRVWSAQMHVHGKYSCKIGRGWHEFVVDNHLKLGDVCAFELVKEIKPFFKISVFRCARK</sequence>
<feature type="region of interest" description="Disordered" evidence="6">
    <location>
        <begin position="183"/>
        <end position="213"/>
    </location>
</feature>
<evidence type="ECO:0000256" key="2">
    <source>
        <dbReference type="ARBA" id="ARBA00023015"/>
    </source>
</evidence>
<feature type="compositionally biased region" description="Basic and acidic residues" evidence="6">
    <location>
        <begin position="189"/>
        <end position="207"/>
    </location>
</feature>
<keyword evidence="3" id="KW-0238">DNA-binding</keyword>
<comment type="subcellular location">
    <subcellularLocation>
        <location evidence="1">Nucleus</location>
    </subcellularLocation>
</comment>
<keyword evidence="5" id="KW-0539">Nucleus</keyword>
<evidence type="ECO:0000259" key="7">
    <source>
        <dbReference type="PROSITE" id="PS50863"/>
    </source>
</evidence>
<dbReference type="SUPFAM" id="SSF101936">
    <property type="entry name" value="DNA-binding pseudobarrel domain"/>
    <property type="match status" value="2"/>
</dbReference>
<dbReference type="Pfam" id="PF02362">
    <property type="entry name" value="B3"/>
    <property type="match status" value="2"/>
</dbReference>
<dbReference type="EMBL" id="JAKOGI010000139">
    <property type="protein sequence ID" value="KAJ8442559.1"/>
    <property type="molecule type" value="Genomic_DNA"/>
</dbReference>
<organism evidence="8 9">
    <name type="scientific">Carnegiea gigantea</name>
    <dbReference type="NCBI Taxonomy" id="171969"/>
    <lineage>
        <taxon>Eukaryota</taxon>
        <taxon>Viridiplantae</taxon>
        <taxon>Streptophyta</taxon>
        <taxon>Embryophyta</taxon>
        <taxon>Tracheophyta</taxon>
        <taxon>Spermatophyta</taxon>
        <taxon>Magnoliopsida</taxon>
        <taxon>eudicotyledons</taxon>
        <taxon>Gunneridae</taxon>
        <taxon>Pentapetalae</taxon>
        <taxon>Caryophyllales</taxon>
        <taxon>Cactineae</taxon>
        <taxon>Cactaceae</taxon>
        <taxon>Cactoideae</taxon>
        <taxon>Echinocereeae</taxon>
        <taxon>Carnegiea</taxon>
    </lineage>
</organism>
<dbReference type="PANTHER" id="PTHR31920:SF148">
    <property type="entry name" value="B3 DOMAIN-CONTAINING PROTEIN OS03G0621600"/>
    <property type="match status" value="1"/>
</dbReference>
<keyword evidence="2" id="KW-0805">Transcription regulation</keyword>
<dbReference type="GO" id="GO:0005634">
    <property type="term" value="C:nucleus"/>
    <property type="evidence" value="ECO:0007669"/>
    <property type="project" value="UniProtKB-SubCell"/>
</dbReference>
<comment type="caution">
    <text evidence="8">The sequence shown here is derived from an EMBL/GenBank/DDBJ whole genome shotgun (WGS) entry which is preliminary data.</text>
</comment>
<dbReference type="CDD" id="cd10017">
    <property type="entry name" value="B3_DNA"/>
    <property type="match status" value="2"/>
</dbReference>
<evidence type="ECO:0000256" key="3">
    <source>
        <dbReference type="ARBA" id="ARBA00023125"/>
    </source>
</evidence>
<dbReference type="GO" id="GO:0003677">
    <property type="term" value="F:DNA binding"/>
    <property type="evidence" value="ECO:0007669"/>
    <property type="project" value="UniProtKB-KW"/>
</dbReference>
<dbReference type="SMART" id="SM01019">
    <property type="entry name" value="B3"/>
    <property type="match status" value="2"/>
</dbReference>
<dbReference type="Proteomes" id="UP001153076">
    <property type="component" value="Unassembled WGS sequence"/>
</dbReference>
<dbReference type="InterPro" id="IPR003340">
    <property type="entry name" value="B3_DNA-bd"/>
</dbReference>
<accession>A0A9Q1QI10</accession>
<dbReference type="OrthoDB" id="1666376at2759"/>